<keyword evidence="2" id="KW-1185">Reference proteome</keyword>
<reference evidence="2" key="1">
    <citation type="journal article" date="2019" name="Int. J. Syst. Evol. Microbiol.">
        <title>The Global Catalogue of Microorganisms (GCM) 10K type strain sequencing project: providing services to taxonomists for standard genome sequencing and annotation.</title>
        <authorList>
            <consortium name="The Broad Institute Genomics Platform"/>
            <consortium name="The Broad Institute Genome Sequencing Center for Infectious Disease"/>
            <person name="Wu L."/>
            <person name="Ma J."/>
        </authorList>
    </citation>
    <scope>NUCLEOTIDE SEQUENCE [LARGE SCALE GENOMIC DNA]</scope>
    <source>
        <strain evidence="2">CCUG 66188</strain>
    </source>
</reference>
<organism evidence="1 2">
    <name type="scientific">Dysgonomonas termitidis</name>
    <dbReference type="NCBI Taxonomy" id="1516126"/>
    <lineage>
        <taxon>Bacteria</taxon>
        <taxon>Pseudomonadati</taxon>
        <taxon>Bacteroidota</taxon>
        <taxon>Bacteroidia</taxon>
        <taxon>Bacteroidales</taxon>
        <taxon>Dysgonomonadaceae</taxon>
        <taxon>Dysgonomonas</taxon>
    </lineage>
</organism>
<proteinExistence type="predicted"/>
<comment type="caution">
    <text evidence="1">The sequence shown here is derived from an EMBL/GenBank/DDBJ whole genome shotgun (WGS) entry which is preliminary data.</text>
</comment>
<protein>
    <recommendedName>
        <fullName evidence="3">Transposase</fullName>
    </recommendedName>
</protein>
<evidence type="ECO:0008006" key="3">
    <source>
        <dbReference type="Google" id="ProtNLM"/>
    </source>
</evidence>
<dbReference type="EMBL" id="JBHSGN010000234">
    <property type="protein sequence ID" value="MFC4677222.1"/>
    <property type="molecule type" value="Genomic_DNA"/>
</dbReference>
<dbReference type="RefSeq" id="WP_380002181.1">
    <property type="nucleotide sequence ID" value="NZ_JBHSGN010000234.1"/>
</dbReference>
<accession>A0ABV9L4E0</accession>
<feature type="non-terminal residue" evidence="1">
    <location>
        <position position="139"/>
    </location>
</feature>
<gene>
    <name evidence="1" type="ORF">ACFO6W_26435</name>
</gene>
<name>A0ABV9L4E0_9BACT</name>
<dbReference type="Proteomes" id="UP001596023">
    <property type="component" value="Unassembled WGS sequence"/>
</dbReference>
<evidence type="ECO:0000313" key="1">
    <source>
        <dbReference type="EMBL" id="MFC4677222.1"/>
    </source>
</evidence>
<sequence length="139" mass="15795">MLLNKLRRLLGMEKQILLSVPDTFPTWHSRYGEDTHFASKIKGILPPMKIHALKSGVIFWEDACRKLATGNYSLRIVYLEDRPTGKVYYPIANCKTLHTQRARYDKASQKILVEGKPVAVETVAGNEGLACNDFLEFLD</sequence>
<evidence type="ECO:0000313" key="2">
    <source>
        <dbReference type="Proteomes" id="UP001596023"/>
    </source>
</evidence>